<comment type="subcellular location">
    <subcellularLocation>
        <location evidence="1">Nucleus membrane</location>
        <topology evidence="1">Peripheral membrane protein</topology>
        <orientation evidence="1">Cytoplasmic side</orientation>
    </subcellularLocation>
    <subcellularLocation>
        <location evidence="3">Nucleus membrane</location>
        <topology evidence="3">Peripheral membrane protein</topology>
        <orientation evidence="3">Nucleoplasmic side</orientation>
    </subcellularLocation>
    <subcellularLocation>
        <location evidence="2">Nucleus</location>
        <location evidence="2">Nuclear pore complex</location>
    </subcellularLocation>
</comment>
<keyword evidence="5" id="KW-0813">Transport</keyword>
<dbReference type="Proteomes" id="UP000756132">
    <property type="component" value="Chromosome 3"/>
</dbReference>
<protein>
    <submittedName>
        <fullName evidence="15">Nucleoporin</fullName>
    </submittedName>
</protein>
<evidence type="ECO:0000256" key="2">
    <source>
        <dbReference type="ARBA" id="ARBA00004567"/>
    </source>
</evidence>
<dbReference type="PANTHER" id="PTHR10350">
    <property type="entry name" value="NUCLEAR PORE COMPLEX PROTEIN NUP155"/>
    <property type="match status" value="1"/>
</dbReference>
<evidence type="ECO:0000313" key="16">
    <source>
        <dbReference type="Proteomes" id="UP000756132"/>
    </source>
</evidence>
<feature type="compositionally biased region" description="Polar residues" evidence="12">
    <location>
        <begin position="432"/>
        <end position="446"/>
    </location>
</feature>
<evidence type="ECO:0000259" key="13">
    <source>
        <dbReference type="Pfam" id="PF03177"/>
    </source>
</evidence>
<keyword evidence="8" id="KW-0811">Translocation</keyword>
<evidence type="ECO:0000256" key="4">
    <source>
        <dbReference type="ARBA" id="ARBA00007373"/>
    </source>
</evidence>
<dbReference type="RefSeq" id="XP_047759639.1">
    <property type="nucleotide sequence ID" value="XM_047906920.1"/>
</dbReference>
<dbReference type="Pfam" id="PF03177">
    <property type="entry name" value="Nucleoporin_C"/>
    <property type="match status" value="1"/>
</dbReference>
<reference evidence="15" key="2">
    <citation type="journal article" date="2022" name="Microb. Genom.">
        <title>A chromosome-scale genome assembly of the tomato pathogen Cladosporium fulvum reveals a compartmentalized genome architecture and the presence of a dispensable chromosome.</title>
        <authorList>
            <person name="Zaccaron A.Z."/>
            <person name="Chen L.H."/>
            <person name="Samaras A."/>
            <person name="Stergiopoulos I."/>
        </authorList>
    </citation>
    <scope>NUCLEOTIDE SEQUENCE</scope>
    <source>
        <strain evidence="15">Race5_Kim</strain>
    </source>
</reference>
<dbReference type="GO" id="GO:0006606">
    <property type="term" value="P:protein import into nucleus"/>
    <property type="evidence" value="ECO:0007669"/>
    <property type="project" value="TreeGrafter"/>
</dbReference>
<dbReference type="GO" id="GO:0031965">
    <property type="term" value="C:nuclear membrane"/>
    <property type="evidence" value="ECO:0007669"/>
    <property type="project" value="UniProtKB-SubCell"/>
</dbReference>
<dbReference type="InterPro" id="IPR042537">
    <property type="entry name" value="Nucleoporin_Nup155_C_2"/>
</dbReference>
<evidence type="ECO:0000256" key="12">
    <source>
        <dbReference type="SAM" id="MobiDB-lite"/>
    </source>
</evidence>
<feature type="compositionally biased region" description="Polar residues" evidence="12">
    <location>
        <begin position="41"/>
        <end position="59"/>
    </location>
</feature>
<dbReference type="PANTHER" id="PTHR10350:SF6">
    <property type="entry name" value="NUCLEAR PORE COMPLEX PROTEIN NUP155"/>
    <property type="match status" value="1"/>
</dbReference>
<dbReference type="Pfam" id="PF08801">
    <property type="entry name" value="Nucleoporin_N"/>
    <property type="match status" value="1"/>
</dbReference>
<feature type="region of interest" description="Disordered" evidence="12">
    <location>
        <begin position="41"/>
        <end position="60"/>
    </location>
</feature>
<evidence type="ECO:0000256" key="3">
    <source>
        <dbReference type="ARBA" id="ARBA00004620"/>
    </source>
</evidence>
<evidence type="ECO:0000256" key="9">
    <source>
        <dbReference type="ARBA" id="ARBA00023132"/>
    </source>
</evidence>
<dbReference type="EMBL" id="CP090165">
    <property type="protein sequence ID" value="UJO15273.1"/>
    <property type="molecule type" value="Genomic_DNA"/>
</dbReference>
<dbReference type="SUPFAM" id="SSF101908">
    <property type="entry name" value="Putative isomerase YbhE"/>
    <property type="match status" value="1"/>
</dbReference>
<keyword evidence="16" id="KW-1185">Reference proteome</keyword>
<dbReference type="GO" id="GO:0051028">
    <property type="term" value="P:mRNA transport"/>
    <property type="evidence" value="ECO:0007669"/>
    <property type="project" value="UniProtKB-KW"/>
</dbReference>
<dbReference type="GO" id="GO:0051292">
    <property type="term" value="P:nuclear pore complex assembly"/>
    <property type="evidence" value="ECO:0007669"/>
    <property type="project" value="UniProtKB-ARBA"/>
</dbReference>
<evidence type="ECO:0000256" key="11">
    <source>
        <dbReference type="ARBA" id="ARBA00023242"/>
    </source>
</evidence>
<dbReference type="InterPro" id="IPR007187">
    <property type="entry name" value="Nucleoporin_Nup133/Nup155_C"/>
</dbReference>
<dbReference type="Gene3D" id="1.20.58.1780">
    <property type="match status" value="1"/>
</dbReference>
<dbReference type="GeneID" id="71987650"/>
<organism evidence="15 16">
    <name type="scientific">Passalora fulva</name>
    <name type="common">Tomato leaf mold</name>
    <name type="synonym">Cladosporium fulvum</name>
    <dbReference type="NCBI Taxonomy" id="5499"/>
    <lineage>
        <taxon>Eukaryota</taxon>
        <taxon>Fungi</taxon>
        <taxon>Dikarya</taxon>
        <taxon>Ascomycota</taxon>
        <taxon>Pezizomycotina</taxon>
        <taxon>Dothideomycetes</taxon>
        <taxon>Dothideomycetidae</taxon>
        <taxon>Mycosphaerellales</taxon>
        <taxon>Mycosphaerellaceae</taxon>
        <taxon>Fulvia</taxon>
    </lineage>
</organism>
<feature type="domain" description="Nucleoporin Nup133/Nup155-like C-terminal" evidence="13">
    <location>
        <begin position="665"/>
        <end position="1342"/>
    </location>
</feature>
<evidence type="ECO:0000259" key="14">
    <source>
        <dbReference type="Pfam" id="PF08801"/>
    </source>
</evidence>
<evidence type="ECO:0000256" key="1">
    <source>
        <dbReference type="ARBA" id="ARBA00004335"/>
    </source>
</evidence>
<name>A0A9Q8LD84_PASFU</name>
<dbReference type="InterPro" id="IPR042533">
    <property type="entry name" value="Nucleoporin_Nup155_C_1"/>
</dbReference>
<keyword evidence="7" id="KW-0653">Protein transport</keyword>
<sequence>MAAAAGPQTPQRPLPGAFTVTPAPQGQTIFAANAASLRQNLQPQQVETSGTTSATQQESNVERAAKTIHLALDGDQKYPALEDYITQGISGEYDLPSGQAWQPFQKLKMHDLPPRLLEQANHASMDNQMGVFPALTHAWVALDNCLYLWDYTLPNPEIIGWEENSHPITAVKLVKPKPGVFVADIKHLIVVCTATEMLFLGVAAQTTSTGAQTVALYNTRMAIPVRGIGVQHITASDQSGRIFFTGSASEDIYEFQYQQDEGWFRGKTSRICHTKATMSFVPENLMVVGSMFGSAAKTTYVTQMVIDDSRNLMYTLNTASEIKVYLIKDRLESSLRRPLSGLLQNTGHFNHRTELLTGRDVKLVGISVIPRAEAGKVALVATTSTGCRLYLSLTRGYGYDASAENPPSSAQILHIRYPPKDPAAPRAPAQPSQTTAMTPYGQQPEQVDTNTRYLDGMHKAFRFSPGYWMAFAEDPTDPQRKDRVFLTATDTARMANQTGAAPNTKYAEHGQWINLPSTLAQVMPMGEPFKANGAPLGFGNELAVQFDQETPEFAIVTMAGVQIIRRRRLVDVFAAMLKHGSTDEEGVEGDIKRFVRIYGRTETSATALAVACGQGVDVAENRVATITEPEVLEKARKAYIEHGGRPDYNANADSGDNPTNAVRASARHDGTAFYIARMVRSIWKQPIIKDIAKPGAGVELVSTISIDKLKKVQLSLTSLRDFLERNKSFIEGLAGPQAMTRASSRAEEIATQGEHQYMHGLLQLVNSISEGISFVLMLFDEKLEEILAILQDDSRRKVRELTFESLFTTATGKELAKELVKAIVNRNITNGSNVEAVAEGLRRRCGSFCSADDVVIFKALEQIKKAEEKGAQSEEARQLLNQSTKLFQKVAASLSFENVKLAVESYYRMAFYAGAIQLCLTVALEQDKSKRALAWMRDGKPTNDEREAVYNTRLQYYSLIFETIRQLEIDTRNEPEMVDGRTSLAMKRRSEAYEIIDHSDDVVFLTNLYDWYCNTGEGGFSQPQRLLEIDNPYVVEYLKKKAVEFRGHADLLWRYFAHHNDYLQAADVQLDIARSSFQGLTLEDRISYLSRARTNASTRQTILTDSRQNKQKLLREISDLLEIATVQDELLQRIRSEQRLNDESRARHIEILNGSILAVEELYNQYADAANYHDLCIVLYQVADHRNPADIRSSWSALIQQTSDEAPAFYGNTRAPWEAVGEKVRELGRRLHTSSATFPIPTLLPMLEKYAYEQPEQRRPPINWAVDVFLDLDIPHETLLPALEQLYYSNEHPFVGSKRKIIANKMVYLLQKWLEASERSGERVLFGSEENEETVRQCVDSLVRGDLEQGWRQAAEGIRQRLNYR</sequence>
<feature type="region of interest" description="Disordered" evidence="12">
    <location>
        <begin position="418"/>
        <end position="446"/>
    </location>
</feature>
<evidence type="ECO:0000313" key="15">
    <source>
        <dbReference type="EMBL" id="UJO15273.1"/>
    </source>
</evidence>
<dbReference type="OrthoDB" id="338970at2759"/>
<comment type="similarity">
    <text evidence="4">Belongs to the non-repetitive/WGA-negative nucleoporin family.</text>
</comment>
<evidence type="ECO:0000256" key="7">
    <source>
        <dbReference type="ARBA" id="ARBA00022927"/>
    </source>
</evidence>
<dbReference type="InterPro" id="IPR014908">
    <property type="entry name" value="Nucleoporin_Nup133/Nup155_N"/>
</dbReference>
<dbReference type="Gene3D" id="1.20.120.1880">
    <property type="entry name" value="Nucleoporin, helical C-terminal domain"/>
    <property type="match status" value="1"/>
</dbReference>
<evidence type="ECO:0000256" key="8">
    <source>
        <dbReference type="ARBA" id="ARBA00023010"/>
    </source>
</evidence>
<keyword evidence="6" id="KW-0509">mRNA transport</keyword>
<dbReference type="GO" id="GO:0006405">
    <property type="term" value="P:RNA export from nucleus"/>
    <property type="evidence" value="ECO:0007669"/>
    <property type="project" value="TreeGrafter"/>
</dbReference>
<evidence type="ECO:0000256" key="5">
    <source>
        <dbReference type="ARBA" id="ARBA00022448"/>
    </source>
</evidence>
<keyword evidence="9" id="KW-0906">Nuclear pore complex</keyword>
<proteinExistence type="inferred from homology"/>
<keyword evidence="11" id="KW-0539">Nucleus</keyword>
<dbReference type="Gene3D" id="1.25.40.450">
    <property type="entry name" value="Nucleoporin, helical domain, N-terminal subdomain"/>
    <property type="match status" value="1"/>
</dbReference>
<dbReference type="GO" id="GO:0000972">
    <property type="term" value="P:transcription-dependent tethering of RNA polymerase II gene DNA at nuclear periphery"/>
    <property type="evidence" value="ECO:0007669"/>
    <property type="project" value="TreeGrafter"/>
</dbReference>
<evidence type="ECO:0000256" key="6">
    <source>
        <dbReference type="ARBA" id="ARBA00022816"/>
    </source>
</evidence>
<reference evidence="15" key="1">
    <citation type="submission" date="2021-12" db="EMBL/GenBank/DDBJ databases">
        <authorList>
            <person name="Zaccaron A."/>
            <person name="Stergiopoulos I."/>
        </authorList>
    </citation>
    <scope>NUCLEOTIDE SEQUENCE</scope>
    <source>
        <strain evidence="15">Race5_Kim</strain>
    </source>
</reference>
<feature type="domain" description="Nucleoporin Nup133/Nup155-like N-terminal" evidence="14">
    <location>
        <begin position="102"/>
        <end position="561"/>
    </location>
</feature>
<keyword evidence="10" id="KW-0472">Membrane</keyword>
<dbReference type="FunFam" id="1.25.40.440:FF:000001">
    <property type="entry name" value="Nuclear pore complex subunit"/>
    <property type="match status" value="1"/>
</dbReference>
<dbReference type="Gene3D" id="1.25.40.440">
    <property type="entry name" value="Nucleoporin, helical domain, central subdomain"/>
    <property type="match status" value="1"/>
</dbReference>
<dbReference type="InterPro" id="IPR042538">
    <property type="entry name" value="Nucleoporin_Nup155_C_3"/>
</dbReference>
<accession>A0A9Q8LD84</accession>
<evidence type="ECO:0000256" key="10">
    <source>
        <dbReference type="ARBA" id="ARBA00023136"/>
    </source>
</evidence>
<dbReference type="InterPro" id="IPR004870">
    <property type="entry name" value="Nucleoporin_Nup155"/>
</dbReference>
<dbReference type="GO" id="GO:0017056">
    <property type="term" value="F:structural constituent of nuclear pore"/>
    <property type="evidence" value="ECO:0007669"/>
    <property type="project" value="InterPro"/>
</dbReference>
<dbReference type="GO" id="GO:0044611">
    <property type="term" value="C:nuclear pore inner ring"/>
    <property type="evidence" value="ECO:0007669"/>
    <property type="project" value="TreeGrafter"/>
</dbReference>
<dbReference type="KEGG" id="ffu:CLAFUR5_07772"/>
<dbReference type="OMA" id="SWAPFQK"/>
<dbReference type="GO" id="GO:0036228">
    <property type="term" value="P:protein localization to nuclear inner membrane"/>
    <property type="evidence" value="ECO:0007669"/>
    <property type="project" value="TreeGrafter"/>
</dbReference>
<dbReference type="FunFam" id="1.25.40.450:FF:000002">
    <property type="entry name" value="Putative non-repetitive nucleoporin"/>
    <property type="match status" value="1"/>
</dbReference>
<gene>
    <name evidence="15" type="ORF">CLAFUR5_07772</name>
</gene>